<dbReference type="GO" id="GO:0016301">
    <property type="term" value="F:kinase activity"/>
    <property type="evidence" value="ECO:0007669"/>
    <property type="project" value="UniProtKB-KW"/>
</dbReference>
<keyword evidence="1" id="KW-0808">Transferase</keyword>
<dbReference type="Gene3D" id="3.40.1190.20">
    <property type="match status" value="1"/>
</dbReference>
<dbReference type="KEGG" id="agh:M3I41_05995"/>
<gene>
    <name evidence="4" type="ORF">M3I41_05995</name>
</gene>
<proteinExistence type="predicted"/>
<evidence type="ECO:0000259" key="3">
    <source>
        <dbReference type="Pfam" id="PF00294"/>
    </source>
</evidence>
<keyword evidence="2 4" id="KW-0418">Kinase</keyword>
<evidence type="ECO:0000256" key="1">
    <source>
        <dbReference type="ARBA" id="ARBA00022679"/>
    </source>
</evidence>
<feature type="domain" description="Carbohydrate kinase PfkB" evidence="3">
    <location>
        <begin position="13"/>
        <end position="298"/>
    </location>
</feature>
<dbReference type="SUPFAM" id="SSF53613">
    <property type="entry name" value="Ribokinase-like"/>
    <property type="match status" value="1"/>
</dbReference>
<dbReference type="Pfam" id="PF00294">
    <property type="entry name" value="PfkB"/>
    <property type="match status" value="1"/>
</dbReference>
<evidence type="ECO:0000313" key="4">
    <source>
        <dbReference type="EMBL" id="UQF79159.1"/>
    </source>
</evidence>
<dbReference type="EMBL" id="CP097095">
    <property type="protein sequence ID" value="UQF79159.1"/>
    <property type="molecule type" value="Genomic_DNA"/>
</dbReference>
<accession>A0A9E7ALR0</accession>
<dbReference type="InterPro" id="IPR029056">
    <property type="entry name" value="Ribokinase-like"/>
</dbReference>
<sequence>MSQTALPQRPNCLVSTGSILIDLPLKVARFPKAGSAVTALSNGTKVGGGYTIARATASQQVPVALASTLGTGPNSALVRASMLRDGVENVVQELVGDIGTCTTLIEPGGQRTFITTEGVESEPQLEDLENLKLVPGDYVHAAGYDLVHQRTREGISQWLSTLPTGVQLVVDFGPAVVDILDEILLKIMARADIITGNRREIDQLRARLGGVELMYRAAPNAMFVRRIGSAGCELLLPDHGQPTLVSGYPMSVTDTTGAGDTHTGVLIASLLKGYSVLQSARRANAAAALMISQREDNHAPSAEDIDQLLREAGDTESLAAI</sequence>
<organism evidence="4 5">
    <name type="scientific">Actinomyces graevenitzii</name>
    <dbReference type="NCBI Taxonomy" id="55565"/>
    <lineage>
        <taxon>Bacteria</taxon>
        <taxon>Bacillati</taxon>
        <taxon>Actinomycetota</taxon>
        <taxon>Actinomycetes</taxon>
        <taxon>Actinomycetales</taxon>
        <taxon>Actinomycetaceae</taxon>
        <taxon>Actinomyces</taxon>
    </lineage>
</organism>
<protein>
    <submittedName>
        <fullName evidence="4">PfkB family carbohydrate kinase</fullName>
    </submittedName>
</protein>
<reference evidence="4" key="1">
    <citation type="submission" date="2022-05" db="EMBL/GenBank/DDBJ databases">
        <title>Using nanopore sequencing to obtain complete genomes from saliva samples.</title>
        <authorList>
            <person name="Baker J.L."/>
        </authorList>
    </citation>
    <scope>NUCLEOTIDE SEQUENCE</scope>
    <source>
        <strain evidence="4">JCVI-JB-Ag32</strain>
    </source>
</reference>
<dbReference type="PANTHER" id="PTHR10584:SF166">
    <property type="entry name" value="RIBOKINASE"/>
    <property type="match status" value="1"/>
</dbReference>
<evidence type="ECO:0000256" key="2">
    <source>
        <dbReference type="ARBA" id="ARBA00022777"/>
    </source>
</evidence>
<dbReference type="InterPro" id="IPR011611">
    <property type="entry name" value="PfkB_dom"/>
</dbReference>
<dbReference type="AlphaFoldDB" id="A0A9E7ALR0"/>
<dbReference type="Proteomes" id="UP000830236">
    <property type="component" value="Chromosome"/>
</dbReference>
<name>A0A9E7ALR0_9ACTO</name>
<dbReference type="PANTHER" id="PTHR10584">
    <property type="entry name" value="SUGAR KINASE"/>
    <property type="match status" value="1"/>
</dbReference>
<evidence type="ECO:0000313" key="5">
    <source>
        <dbReference type="Proteomes" id="UP000830236"/>
    </source>
</evidence>